<feature type="region of interest" description="Disordered" evidence="1">
    <location>
        <begin position="81"/>
        <end position="125"/>
    </location>
</feature>
<comment type="caution">
    <text evidence="2">The sequence shown here is derived from an EMBL/GenBank/DDBJ whole genome shotgun (WGS) entry which is preliminary data.</text>
</comment>
<evidence type="ECO:0000313" key="3">
    <source>
        <dbReference type="Proteomes" id="UP000186657"/>
    </source>
</evidence>
<dbReference type="RefSeq" id="WP_075906778.1">
    <property type="nucleotide sequence ID" value="NZ_MKZS01000003.1"/>
</dbReference>
<feature type="compositionally biased region" description="Basic and acidic residues" evidence="1">
    <location>
        <begin position="83"/>
        <end position="102"/>
    </location>
</feature>
<dbReference type="Proteomes" id="UP000186657">
    <property type="component" value="Unassembled WGS sequence"/>
</dbReference>
<accession>A0A1U7MVA1</accession>
<keyword evidence="3" id="KW-1185">Reference proteome</keyword>
<reference evidence="2 3" key="1">
    <citation type="submission" date="2016-10" db="EMBL/GenBank/DDBJ databases">
        <title>Comparative genomics uncovers the prolific and rare metabolic potential of the cyanobacterial genus Moorea.</title>
        <authorList>
            <person name="Leao T."/>
            <person name="Castelao G."/>
            <person name="Korobeynikov A."/>
            <person name="Monroe E.A."/>
            <person name="Podell S."/>
            <person name="Glukhov E."/>
            <person name="Allen E."/>
            <person name="Gerwick W.H."/>
            <person name="Gerwick L."/>
        </authorList>
    </citation>
    <scope>NUCLEOTIDE SEQUENCE [LARGE SCALE GENOMIC DNA]</scope>
    <source>
        <strain evidence="2 3">PNG5-198</strain>
    </source>
</reference>
<evidence type="ECO:0000256" key="1">
    <source>
        <dbReference type="SAM" id="MobiDB-lite"/>
    </source>
</evidence>
<evidence type="ECO:0000313" key="2">
    <source>
        <dbReference type="EMBL" id="OLT56100.1"/>
    </source>
</evidence>
<name>A0A1U7MVA1_9CYAN</name>
<protein>
    <submittedName>
        <fullName evidence="2">VWA containing CoxE family protein</fullName>
    </submittedName>
</protein>
<organism evidence="2 3">
    <name type="scientific">Moorena bouillonii PNG</name>
    <dbReference type="NCBI Taxonomy" id="568701"/>
    <lineage>
        <taxon>Bacteria</taxon>
        <taxon>Bacillati</taxon>
        <taxon>Cyanobacteriota</taxon>
        <taxon>Cyanophyceae</taxon>
        <taxon>Coleofasciculales</taxon>
        <taxon>Coleofasciculaceae</taxon>
        <taxon>Moorena</taxon>
    </lineage>
</organism>
<gene>
    <name evidence="2" type="ORF">BJP37_32330</name>
</gene>
<sequence>MNSFNPQYWVTRAFISLRQNRFQLGVGELFAARQAVKGGFGEDETALAETLKLLWCHSRSEQSQFDSIWDSIRESLGVISPSKRTENSVSEKPKSKPDHEQLKVSQKLLQSPPQEVVTESKPKPDWSSLPVRAPSTFVENEDISSLQTYYPISRRSMVYNWRYLRRPIADGSMDQLDEAATVKQATRQGFYLAPVYRRREQNHAHLLLVLDQNGSMTPFHRFTSDLVETAQYDSTLQPEKVNVFYFHNVPAASVYKDLYLTEPIPLQTLFTICDQETSVLIVSDAGAARGYRKLERIRATTSFLFKLKQHTTLLAWLNPMPEDRWLGSSAEIIANLVPMYQMDNDGLSNAIDIVRGQPLQHLHSP</sequence>
<dbReference type="PANTHER" id="PTHR39338:SF7">
    <property type="entry name" value="BLL6692 PROTEIN"/>
    <property type="match status" value="1"/>
</dbReference>
<feature type="compositionally biased region" description="Polar residues" evidence="1">
    <location>
        <begin position="103"/>
        <end position="113"/>
    </location>
</feature>
<dbReference type="EMBL" id="MKZS01000003">
    <property type="protein sequence ID" value="OLT56100.1"/>
    <property type="molecule type" value="Genomic_DNA"/>
</dbReference>
<dbReference type="PANTHER" id="PTHR39338">
    <property type="entry name" value="BLL5662 PROTEIN-RELATED"/>
    <property type="match status" value="1"/>
</dbReference>
<proteinExistence type="predicted"/>
<dbReference type="AlphaFoldDB" id="A0A1U7MVA1"/>